<dbReference type="SUPFAM" id="SSF49417">
    <property type="entry name" value="p53-like transcription factors"/>
    <property type="match status" value="1"/>
</dbReference>
<dbReference type="Gene3D" id="2.60.40.820">
    <property type="entry name" value="Transcription factor, T-box"/>
    <property type="match status" value="1"/>
</dbReference>
<evidence type="ECO:0000256" key="5">
    <source>
        <dbReference type="PROSITE-ProRule" id="PRU00201"/>
    </source>
</evidence>
<comment type="subcellular location">
    <subcellularLocation>
        <location evidence="5">Nucleus</location>
    </subcellularLocation>
</comment>
<dbReference type="InterPro" id="IPR008967">
    <property type="entry name" value="p53-like_TF_DNA-bd_sf"/>
</dbReference>
<evidence type="ECO:0000259" key="6">
    <source>
        <dbReference type="PROSITE" id="PS50252"/>
    </source>
</evidence>
<dbReference type="GO" id="GO:0000785">
    <property type="term" value="C:chromatin"/>
    <property type="evidence" value="ECO:0007669"/>
    <property type="project" value="TreeGrafter"/>
</dbReference>
<reference evidence="7" key="1">
    <citation type="submission" date="2019-11" db="UniProtKB">
        <authorList>
            <consortium name="WormBaseParasite"/>
        </authorList>
    </citation>
    <scope>IDENTIFICATION</scope>
</reference>
<dbReference type="WBParaSite" id="MCU_013514-RA">
    <property type="protein sequence ID" value="MCU_013514-RA"/>
    <property type="gene ID" value="MCU_013514"/>
</dbReference>
<evidence type="ECO:0000313" key="7">
    <source>
        <dbReference type="WBParaSite" id="MCU_013514-RA"/>
    </source>
</evidence>
<comment type="caution">
    <text evidence="5">Lacks conserved residue(s) required for the propagation of feature annotation.</text>
</comment>
<dbReference type="InterPro" id="IPR046360">
    <property type="entry name" value="T-box_DNA-bd"/>
</dbReference>
<dbReference type="InterPro" id="IPR001699">
    <property type="entry name" value="TF_T-box"/>
</dbReference>
<dbReference type="PROSITE" id="PS50252">
    <property type="entry name" value="TBOX_3"/>
    <property type="match status" value="1"/>
</dbReference>
<dbReference type="GO" id="GO:0005634">
    <property type="term" value="C:nucleus"/>
    <property type="evidence" value="ECO:0007669"/>
    <property type="project" value="UniProtKB-SubCell"/>
</dbReference>
<organism evidence="7">
    <name type="scientific">Mesocestoides corti</name>
    <name type="common">Flatworm</name>
    <dbReference type="NCBI Taxonomy" id="53468"/>
    <lineage>
        <taxon>Eukaryota</taxon>
        <taxon>Metazoa</taxon>
        <taxon>Spiralia</taxon>
        <taxon>Lophotrochozoa</taxon>
        <taxon>Platyhelminthes</taxon>
        <taxon>Cestoda</taxon>
        <taxon>Eucestoda</taxon>
        <taxon>Cyclophyllidea</taxon>
        <taxon>Mesocestoididae</taxon>
        <taxon>Mesocestoides</taxon>
    </lineage>
</organism>
<evidence type="ECO:0000256" key="2">
    <source>
        <dbReference type="ARBA" id="ARBA00023125"/>
    </source>
</evidence>
<accession>A0A5K3FZS9</accession>
<sequence>QIFAYSLRKYIPRYHILRQLGEEEINSARTDSQSDPPRQVLVGSYIIPGTEFYAVTSYRNRDVVETKIRQNKYAKGFRDRGARGG</sequence>
<keyword evidence="2 5" id="KW-0238">DNA-binding</keyword>
<keyword evidence="1" id="KW-0805">Transcription regulation</keyword>
<feature type="domain" description="T-box" evidence="6">
    <location>
        <begin position="1"/>
        <end position="79"/>
    </location>
</feature>
<keyword evidence="3" id="KW-0804">Transcription</keyword>
<dbReference type="AlphaFoldDB" id="A0A5K3FZS9"/>
<dbReference type="GO" id="GO:0045893">
    <property type="term" value="P:positive regulation of DNA-templated transcription"/>
    <property type="evidence" value="ECO:0007669"/>
    <property type="project" value="InterPro"/>
</dbReference>
<evidence type="ECO:0000256" key="4">
    <source>
        <dbReference type="ARBA" id="ARBA00023242"/>
    </source>
</evidence>
<protein>
    <submittedName>
        <fullName evidence="7">T-box domain-containing protein</fullName>
    </submittedName>
</protein>
<keyword evidence="4 5" id="KW-0539">Nucleus</keyword>
<dbReference type="Pfam" id="PF00907">
    <property type="entry name" value="T-box"/>
    <property type="match status" value="1"/>
</dbReference>
<name>A0A5K3FZS9_MESCO</name>
<dbReference type="PANTHER" id="PTHR11267:SF181">
    <property type="entry name" value="OPTOMOTOR-BLIND PROTEIN"/>
    <property type="match status" value="1"/>
</dbReference>
<dbReference type="PANTHER" id="PTHR11267">
    <property type="entry name" value="T-BOX PROTEIN-RELATED"/>
    <property type="match status" value="1"/>
</dbReference>
<dbReference type="InterPro" id="IPR036960">
    <property type="entry name" value="T-box_sf"/>
</dbReference>
<dbReference type="GO" id="GO:0000981">
    <property type="term" value="F:DNA-binding transcription factor activity, RNA polymerase II-specific"/>
    <property type="evidence" value="ECO:0007669"/>
    <property type="project" value="TreeGrafter"/>
</dbReference>
<dbReference type="GO" id="GO:0000978">
    <property type="term" value="F:RNA polymerase II cis-regulatory region sequence-specific DNA binding"/>
    <property type="evidence" value="ECO:0007669"/>
    <property type="project" value="InterPro"/>
</dbReference>
<evidence type="ECO:0000256" key="1">
    <source>
        <dbReference type="ARBA" id="ARBA00023015"/>
    </source>
</evidence>
<dbReference type="GO" id="GO:0001708">
    <property type="term" value="P:cell fate specification"/>
    <property type="evidence" value="ECO:0007669"/>
    <property type="project" value="TreeGrafter"/>
</dbReference>
<proteinExistence type="predicted"/>
<evidence type="ECO:0000256" key="3">
    <source>
        <dbReference type="ARBA" id="ARBA00023163"/>
    </source>
</evidence>